<feature type="domain" description="NAD-dependent epimerase/dehydratase" evidence="1">
    <location>
        <begin position="6"/>
        <end position="227"/>
    </location>
</feature>
<accession>A0A3M3W7E4</accession>
<dbReference type="Pfam" id="PF01370">
    <property type="entry name" value="Epimerase"/>
    <property type="match status" value="1"/>
</dbReference>
<name>A0A3M3W7E4_PSEMA</name>
<dbReference type="Gene3D" id="3.40.50.720">
    <property type="entry name" value="NAD(P)-binding Rossmann-like Domain"/>
    <property type="match status" value="1"/>
</dbReference>
<dbReference type="InterPro" id="IPR036291">
    <property type="entry name" value="NAD(P)-bd_dom_sf"/>
</dbReference>
<dbReference type="AlphaFoldDB" id="A0A3M3W7E4"/>
<gene>
    <name evidence="2" type="ORF">ALQ29_02137</name>
</gene>
<dbReference type="GO" id="GO:0005737">
    <property type="term" value="C:cytoplasm"/>
    <property type="evidence" value="ECO:0007669"/>
    <property type="project" value="TreeGrafter"/>
</dbReference>
<dbReference type="PANTHER" id="PTHR48079">
    <property type="entry name" value="PROTEIN YEEZ"/>
    <property type="match status" value="1"/>
</dbReference>
<dbReference type="SUPFAM" id="SSF51735">
    <property type="entry name" value="NAD(P)-binding Rossmann-fold domains"/>
    <property type="match status" value="1"/>
</dbReference>
<dbReference type="EMBL" id="RBQF01000259">
    <property type="protein sequence ID" value="RMP05989.1"/>
    <property type="molecule type" value="Genomic_DNA"/>
</dbReference>
<sequence>MKGLCLVTGANGHLGNNLVRALISQGYRVRAGVRDLSNHTPFAGLDCELVYTELQDSAALDKALEGVEVLFQSAAVFRHWARNPQAEIVEPNIQGARRVLEAASRAGVRRVVYVSSVAAVGHDGTALDESHWNTESENAYYTSKILSEQAAWQCAEALGLSMVSVLPSAMVGPNAGYLTDTMGFLQSVRQRQMPFDPGFRFNFVDVRDVADGMILAAEKGRPGQRYILANERSSPLSDLIEAANTQAPGYRQPVSAPRWLLLGVAWLQERRAQWGGKSAQLLLSQVRLFHNVAQEYTITKAKNELGFNPRPPEVALKQAFAYLHRQAHQPYQDRRQDEAQTLSSSRV</sequence>
<protein>
    <recommendedName>
        <fullName evidence="1">NAD-dependent epimerase/dehydratase domain-containing protein</fullName>
    </recommendedName>
</protein>
<dbReference type="Proteomes" id="UP000276587">
    <property type="component" value="Unassembled WGS sequence"/>
</dbReference>
<keyword evidence="3" id="KW-1185">Reference proteome</keyword>
<organism evidence="2 3">
    <name type="scientific">Pseudomonas marginalis pv. marginalis</name>
    <dbReference type="NCBI Taxonomy" id="97473"/>
    <lineage>
        <taxon>Bacteria</taxon>
        <taxon>Pseudomonadati</taxon>
        <taxon>Pseudomonadota</taxon>
        <taxon>Gammaproteobacteria</taxon>
        <taxon>Pseudomonadales</taxon>
        <taxon>Pseudomonadaceae</taxon>
        <taxon>Pseudomonas</taxon>
    </lineage>
</organism>
<dbReference type="GO" id="GO:0004029">
    <property type="term" value="F:aldehyde dehydrogenase (NAD+) activity"/>
    <property type="evidence" value="ECO:0007669"/>
    <property type="project" value="TreeGrafter"/>
</dbReference>
<proteinExistence type="predicted"/>
<comment type="caution">
    <text evidence="2">The sequence shown here is derived from an EMBL/GenBank/DDBJ whole genome shotgun (WGS) entry which is preliminary data.</text>
</comment>
<reference evidence="2 3" key="1">
    <citation type="submission" date="2018-08" db="EMBL/GenBank/DDBJ databases">
        <title>Recombination of ecologically and evolutionarily significant loci maintains genetic cohesion in the Pseudomonas syringae species complex.</title>
        <authorList>
            <person name="Dillon M."/>
            <person name="Thakur S."/>
            <person name="Almeida R.N.D."/>
            <person name="Weir B.S."/>
            <person name="Guttman D.S."/>
        </authorList>
    </citation>
    <scope>NUCLEOTIDE SEQUENCE [LARGE SCALE GENOMIC DNA]</scope>
    <source>
        <strain evidence="2 3">ICMP 3555</strain>
    </source>
</reference>
<dbReference type="PANTHER" id="PTHR48079:SF6">
    <property type="entry name" value="NAD(P)-BINDING DOMAIN-CONTAINING PROTEIN-RELATED"/>
    <property type="match status" value="1"/>
</dbReference>
<dbReference type="RefSeq" id="WP_064053520.1">
    <property type="nucleotide sequence ID" value="NZ_RBPW01000300.1"/>
</dbReference>
<evidence type="ECO:0000313" key="2">
    <source>
        <dbReference type="EMBL" id="RMP05989.1"/>
    </source>
</evidence>
<evidence type="ECO:0000259" key="1">
    <source>
        <dbReference type="Pfam" id="PF01370"/>
    </source>
</evidence>
<dbReference type="InterPro" id="IPR001509">
    <property type="entry name" value="Epimerase_deHydtase"/>
</dbReference>
<evidence type="ECO:0000313" key="3">
    <source>
        <dbReference type="Proteomes" id="UP000276587"/>
    </source>
</evidence>
<dbReference type="InterPro" id="IPR051783">
    <property type="entry name" value="NAD(P)-dependent_oxidoreduct"/>
</dbReference>